<reference evidence="1 2" key="1">
    <citation type="journal article" date="2019" name="Sci. Data">
        <title>Hybrid genome assembly and annotation of Danionella translucida.</title>
        <authorList>
            <person name="Kadobianskyi M."/>
            <person name="Schulze L."/>
            <person name="Schuelke M."/>
            <person name="Judkewitz B."/>
        </authorList>
    </citation>
    <scope>NUCLEOTIDE SEQUENCE [LARGE SCALE GENOMIC DNA]</scope>
    <source>
        <strain evidence="1 2">Bolton</strain>
    </source>
</reference>
<keyword evidence="2" id="KW-1185">Reference proteome</keyword>
<gene>
    <name evidence="1" type="ORF">DNTS_003634</name>
</gene>
<organism evidence="1 2">
    <name type="scientific">Danionella cerebrum</name>
    <dbReference type="NCBI Taxonomy" id="2873325"/>
    <lineage>
        <taxon>Eukaryota</taxon>
        <taxon>Metazoa</taxon>
        <taxon>Chordata</taxon>
        <taxon>Craniata</taxon>
        <taxon>Vertebrata</taxon>
        <taxon>Euteleostomi</taxon>
        <taxon>Actinopterygii</taxon>
        <taxon>Neopterygii</taxon>
        <taxon>Teleostei</taxon>
        <taxon>Ostariophysi</taxon>
        <taxon>Cypriniformes</taxon>
        <taxon>Danionidae</taxon>
        <taxon>Danioninae</taxon>
        <taxon>Danionella</taxon>
    </lineage>
</organism>
<dbReference type="EMBL" id="SRMA01026810">
    <property type="protein sequence ID" value="TRY68051.1"/>
    <property type="molecule type" value="Genomic_DNA"/>
</dbReference>
<dbReference type="AlphaFoldDB" id="A0A553NRJ3"/>
<name>A0A553NRJ3_9TELE</name>
<comment type="caution">
    <text evidence="1">The sequence shown here is derived from an EMBL/GenBank/DDBJ whole genome shotgun (WGS) entry which is preliminary data.</text>
</comment>
<protein>
    <submittedName>
        <fullName evidence="1">Uncharacterized protein</fullName>
    </submittedName>
</protein>
<feature type="non-terminal residue" evidence="1">
    <location>
        <position position="1"/>
    </location>
</feature>
<dbReference type="Proteomes" id="UP000316079">
    <property type="component" value="Unassembled WGS sequence"/>
</dbReference>
<proteinExistence type="predicted"/>
<evidence type="ECO:0000313" key="2">
    <source>
        <dbReference type="Proteomes" id="UP000316079"/>
    </source>
</evidence>
<sequence>GTPAPGTTTNKCPVKHGCVCNDGAVPSPVPPPLPPFGVMSSLLSLAKTIINQIKETSKAQWMS</sequence>
<accession>A0A553NRJ3</accession>
<evidence type="ECO:0000313" key="1">
    <source>
        <dbReference type="EMBL" id="TRY68051.1"/>
    </source>
</evidence>